<dbReference type="GO" id="GO:0046872">
    <property type="term" value="F:metal ion binding"/>
    <property type="evidence" value="ECO:0007669"/>
    <property type="project" value="UniProtKB-KW"/>
</dbReference>
<dbReference type="HOGENOM" id="CLU_002298_1_1_1"/>
<evidence type="ECO:0000313" key="12">
    <source>
        <dbReference type="Proteomes" id="UP000009046"/>
    </source>
</evidence>
<evidence type="ECO:0000256" key="3">
    <source>
        <dbReference type="ARBA" id="ARBA00022723"/>
    </source>
</evidence>
<dbReference type="InterPro" id="IPR010569">
    <property type="entry name" value="Myotubularin-like_Pase_dom"/>
</dbReference>
<dbReference type="PROSITE" id="PS50211">
    <property type="entry name" value="DENN"/>
    <property type="match status" value="1"/>
</dbReference>
<dbReference type="Gene3D" id="3.40.50.11500">
    <property type="match status" value="1"/>
</dbReference>
<dbReference type="GeneID" id="8233509"/>
<protein>
    <submittedName>
        <fullName evidence="10 11">SET-binding factor, putative</fullName>
    </submittedName>
</protein>
<dbReference type="VEuPathDB" id="VectorBase:PHUM006440"/>
<dbReference type="SMART" id="SM00801">
    <property type="entry name" value="dDENN"/>
    <property type="match status" value="1"/>
</dbReference>
<evidence type="ECO:0000313" key="11">
    <source>
        <dbReference type="EnsemblMetazoa" id="PHUM006440-PA"/>
    </source>
</evidence>
<reference evidence="11" key="3">
    <citation type="submission" date="2021-02" db="UniProtKB">
        <authorList>
            <consortium name="EnsemblMetazoa"/>
        </authorList>
    </citation>
    <scope>IDENTIFICATION</scope>
    <source>
        <strain evidence="11">USDA</strain>
    </source>
</reference>
<feature type="region of interest" description="Disordered" evidence="5">
    <location>
        <begin position="1291"/>
        <end position="1334"/>
    </location>
</feature>
<dbReference type="CDD" id="cd20827">
    <property type="entry name" value="C1_Sbf-like"/>
    <property type="match status" value="1"/>
</dbReference>
<dbReference type="PANTHER" id="PTHR10807">
    <property type="entry name" value="MYOTUBULARIN-RELATED"/>
    <property type="match status" value="1"/>
</dbReference>
<dbReference type="SUPFAM" id="SSF57889">
    <property type="entry name" value="Cysteine-rich domain"/>
    <property type="match status" value="1"/>
</dbReference>
<dbReference type="Pfam" id="PF12335">
    <property type="entry name" value="SBF2"/>
    <property type="match status" value="1"/>
</dbReference>
<dbReference type="InterPro" id="IPR046349">
    <property type="entry name" value="C1-like_sf"/>
</dbReference>
<dbReference type="Pfam" id="PF00169">
    <property type="entry name" value="PH"/>
    <property type="match status" value="1"/>
</dbReference>
<evidence type="ECO:0000256" key="1">
    <source>
        <dbReference type="ARBA" id="ARBA00007471"/>
    </source>
</evidence>
<evidence type="ECO:0000256" key="4">
    <source>
        <dbReference type="ARBA" id="ARBA00022833"/>
    </source>
</evidence>
<gene>
    <name evidence="11" type="primary">8233509</name>
    <name evidence="10" type="ORF">Phum_PHUM006440</name>
</gene>
<dbReference type="InterPro" id="IPR002219">
    <property type="entry name" value="PKC_DAG/PE"/>
</dbReference>
<dbReference type="Pfam" id="PF03456">
    <property type="entry name" value="uDENN"/>
    <property type="match status" value="1"/>
</dbReference>
<dbReference type="EMBL" id="DS234991">
    <property type="protein sequence ID" value="EEB09953.1"/>
    <property type="molecule type" value="Genomic_DNA"/>
</dbReference>
<feature type="domain" description="PH" evidence="6">
    <location>
        <begin position="1876"/>
        <end position="1980"/>
    </location>
</feature>
<dbReference type="Gene3D" id="3.30.450.200">
    <property type="match status" value="1"/>
</dbReference>
<dbReference type="PROSITE" id="PS51339">
    <property type="entry name" value="PPASE_MYOTUBULARIN"/>
    <property type="match status" value="1"/>
</dbReference>
<dbReference type="CDD" id="cd14534">
    <property type="entry name" value="PTP-MTMR5-like"/>
    <property type="match status" value="1"/>
</dbReference>
<comment type="similarity">
    <text evidence="1">Belongs to the protein-tyrosine phosphatase family. Non-receptor class myotubularin subfamily.</text>
</comment>
<evidence type="ECO:0000256" key="2">
    <source>
        <dbReference type="ARBA" id="ARBA00022553"/>
    </source>
</evidence>
<dbReference type="eggNOG" id="KOG1090">
    <property type="taxonomic scope" value="Eukaryota"/>
</dbReference>
<dbReference type="OMA" id="NCINCIF"/>
<dbReference type="SMART" id="SM00233">
    <property type="entry name" value="PH"/>
    <property type="match status" value="1"/>
</dbReference>
<dbReference type="SUPFAM" id="SSF52799">
    <property type="entry name" value="(Phosphotyrosine protein) phosphatases II"/>
    <property type="match status" value="1"/>
</dbReference>
<feature type="region of interest" description="Disordered" evidence="5">
    <location>
        <begin position="791"/>
        <end position="827"/>
    </location>
</feature>
<feature type="compositionally biased region" description="Basic and acidic residues" evidence="5">
    <location>
        <begin position="791"/>
        <end position="800"/>
    </location>
</feature>
<dbReference type="Pfam" id="PF02893">
    <property type="entry name" value="GRAM"/>
    <property type="match status" value="1"/>
</dbReference>
<dbReference type="PROSITE" id="PS00479">
    <property type="entry name" value="ZF_DAG_PE_1"/>
    <property type="match status" value="1"/>
</dbReference>
<dbReference type="InterPro" id="IPR005113">
    <property type="entry name" value="uDENN_dom"/>
</dbReference>
<dbReference type="Pfam" id="PF02141">
    <property type="entry name" value="DENN"/>
    <property type="match status" value="1"/>
</dbReference>
<dbReference type="InterPro" id="IPR030564">
    <property type="entry name" value="Myotubularin"/>
</dbReference>
<accession>E0V997</accession>
<feature type="compositionally biased region" description="Acidic residues" evidence="5">
    <location>
        <begin position="812"/>
        <end position="825"/>
    </location>
</feature>
<dbReference type="Pfam" id="PF00130">
    <property type="entry name" value="C1_1"/>
    <property type="match status" value="1"/>
</dbReference>
<dbReference type="SMART" id="SM00799">
    <property type="entry name" value="DENN"/>
    <property type="match status" value="1"/>
</dbReference>
<evidence type="ECO:0000256" key="5">
    <source>
        <dbReference type="SAM" id="MobiDB-lite"/>
    </source>
</evidence>
<dbReference type="InterPro" id="IPR011993">
    <property type="entry name" value="PH-like_dom_sf"/>
</dbReference>
<dbReference type="InterPro" id="IPR029021">
    <property type="entry name" value="Prot-tyrosine_phosphatase-like"/>
</dbReference>
<feature type="domain" description="UDENN" evidence="8">
    <location>
        <begin position="6"/>
        <end position="441"/>
    </location>
</feature>
<keyword evidence="2" id="KW-0597">Phosphoprotein</keyword>
<name>E0V997_PEDHC</name>
<dbReference type="CTD" id="8233509"/>
<reference evidence="10" key="1">
    <citation type="submission" date="2007-04" db="EMBL/GenBank/DDBJ databases">
        <title>Annotation of Pediculus humanus corporis strain USDA.</title>
        <authorList>
            <person name="Kirkness E."/>
            <person name="Hannick L."/>
            <person name="Hass B."/>
            <person name="Bruggner R."/>
            <person name="Lawson D."/>
            <person name="Bidwell S."/>
            <person name="Joardar V."/>
            <person name="Caler E."/>
            <person name="Walenz B."/>
            <person name="Inman J."/>
            <person name="Schobel S."/>
            <person name="Galinsky K."/>
            <person name="Amedeo P."/>
            <person name="Strausberg R."/>
        </authorList>
    </citation>
    <scope>NUCLEOTIDE SEQUENCE</scope>
    <source>
        <strain evidence="10">USDA</strain>
    </source>
</reference>
<feature type="compositionally biased region" description="Low complexity" evidence="5">
    <location>
        <begin position="1304"/>
        <end position="1313"/>
    </location>
</feature>
<keyword evidence="4" id="KW-0862">Zinc</keyword>
<dbReference type="KEGG" id="phu:Phum_PHUM006440"/>
<dbReference type="OrthoDB" id="74314at2759"/>
<dbReference type="InterPro" id="IPR005112">
    <property type="entry name" value="dDENN_dom"/>
</dbReference>
<dbReference type="Gene3D" id="2.30.29.30">
    <property type="entry name" value="Pleckstrin-homology domain (PH domain)/Phosphotyrosine-binding domain (PTB)"/>
    <property type="match status" value="1"/>
</dbReference>
<feature type="domain" description="Myotubularin phosphatase" evidence="9">
    <location>
        <begin position="1125"/>
        <end position="1643"/>
    </location>
</feature>
<dbReference type="SMART" id="SM00568">
    <property type="entry name" value="GRAM"/>
    <property type="match status" value="1"/>
</dbReference>
<evidence type="ECO:0000313" key="10">
    <source>
        <dbReference type="EMBL" id="EEB09953.1"/>
    </source>
</evidence>
<dbReference type="InterPro" id="IPR001194">
    <property type="entry name" value="cDENN_dom"/>
</dbReference>
<dbReference type="Gene3D" id="3.30.60.20">
    <property type="match status" value="1"/>
</dbReference>
<dbReference type="FunCoup" id="E0V997">
    <property type="interactions" value="1564"/>
</dbReference>
<reference evidence="10" key="2">
    <citation type="submission" date="2007-04" db="EMBL/GenBank/DDBJ databases">
        <title>The genome of the human body louse.</title>
        <authorList>
            <consortium name="The Human Body Louse Genome Consortium"/>
            <person name="Kirkness E."/>
            <person name="Walenz B."/>
            <person name="Hass B."/>
            <person name="Bruggner R."/>
            <person name="Strausberg R."/>
        </authorList>
    </citation>
    <scope>NUCLEOTIDE SEQUENCE</scope>
    <source>
        <strain evidence="10">USDA</strain>
    </source>
</reference>
<dbReference type="InterPro" id="IPR022096">
    <property type="entry name" value="SBF1/SBF2"/>
</dbReference>
<dbReference type="PANTHER" id="PTHR10807:SF109">
    <property type="entry name" value="SET DOMAIN BINDING FACTOR, ISOFORM A"/>
    <property type="match status" value="1"/>
</dbReference>
<evidence type="ECO:0000259" key="9">
    <source>
        <dbReference type="PROSITE" id="PS51339"/>
    </source>
</evidence>
<dbReference type="SMART" id="SM00109">
    <property type="entry name" value="C1"/>
    <property type="match status" value="1"/>
</dbReference>
<dbReference type="RefSeq" id="XP_002422691.1">
    <property type="nucleotide sequence ID" value="XM_002422646.1"/>
</dbReference>
<feature type="domain" description="Phorbol-ester/DAG-type" evidence="7">
    <location>
        <begin position="1778"/>
        <end position="1828"/>
    </location>
</feature>
<sequence>MSRLADYFVIVGYDHSKERSGVSNGVILQRFPNTDWSDTPFIEGIELVGILQFICWALSTERQEPKFFVSVLTDIDANRHYCACLCFNETVSITPSKPVDEEEDALENESGERLGSLGRTSILPISHYSIMYAPKCLVLVSRLDYIDTFRSCLGLIYTVCIENINVPLETLVGNILGCIQVPPPGGPQVRFSIGAGDRQALQPPLSPSLPVTHTSVNLLFQQLGIRNVLVLFCAIMTEHKILFHSKSYTRLTEGSRALTALMYPFKYTHVYIPLLPAALLEVISTPTPFIMGIHSSLKPEISDLMDVIVADLDGGSIQLPDRVSLPLLPEPFLSQTQESLSLVLQPELSWADHAFPPLAMRETQPALLDKEIRAVFMRTFAQLFQGYRSCLTIIRIYPKPVITFHKLFYQSLIDCEFTTRVLDCMFFTGFVSERGPPWRPCDVWDELYNNIGELLKIETQDPKKLLNHIQELGQQLYVNENPNHQPYVQKILKPPEGAFTRIHHPPLPQLDYAKVQAIIDEGMIKNNLKARLSSLRPAQPRIVPNGPHISTISDNRPGISDSARRLEVLKNCINCIFENKISDARKTFPAVGRALKSKAARLALCSELSQHVVGNKAMLEHQQFDLVVRLMNCALQDDSAMDEHGVAAALLPLSTAFCRKLCTGVIQFAYTCIQEHPVWQNQQFWESAFYQDVQRDIKALYLPRMEINSLPPSSPRDSREFPFRNYSRIQEPSALEIAAEQMRLWNAYTPEKQQELVCSEESTLYSQAIHYANRMVYLLVPLDIASRAHKQESNLDEERTSNCNTNSVAESDSADAESGFEEADPGETGAAVIRTVSRFVDKVCTEGGVSYEHVRALHLMIPGVVHMHIETLDAVYKESKRLLPIQKPKILTPTMLPGEDLVMEGLRVYMLADGRDEVTGGTFGGPPLLPAEGAIFLTNYRIIFKGTPCDPFACEQLIVRAFPVTSLTKEKRVNNAQYLPHLEQWLNEGLQLRSCTFQLLKLAFDEEVTQESIESFRKMLQKVRHPPDIFHYFAFIGQVVVSQTPLHKGKEKNVTLKGFAKKTLLKTARKAGFKPKTSSKRQKYVFPNLSSQKYLTSPGRMIDEFESTASVSIPPQATDAKTLERLSERSYVRDWHRLGLTNDASFNSKTQKHDLFRITSVNAGYLMCRSYPALLVVPAAIEDNSLRRICQCYRHNRFPVVTWRHPRTKALLVRAARSYGKSVMGMLKGHPTATVATSDTASSIEQEKYLMELVAATPLSVVRQGGTWGMSDSNLSIDSLVLAADDHLQTSLTTPESNRRNRRQSSSQASLASVNAGTRPLQRLSGDSDSGTDSVQIFQRSPLYILGEKTQTKGVKTESNLKTDFIPLDYYDIRSTKAAFKKIMRACIPSSVSPEPEQTFLKLVESSEWLLQIKSIMQISGTVVDLIDMQGSSVLLSLEDGWDITSQISSVAQLCLDPYYRTIDGFRVLIEKEWLAFGYRFSHRSNLSTNSPASGFAPTFIQFLDVVHQIQKQFPLAFEFNDFYLRFLAYHSVSCRFRTFLLDCECERVECGITAVEDKRGSLPTHHKGVDTCGSDDESIYPGGRLAGTSQGPNLGQSIFDYIEKQHMRLPIFYNFMYTPDNENSVLRPSSHIPKLEIWGYYLNEELAHGPPYDLEIVQMDYLQDDETEPNEVGMKSLRKTVIAGYDTVEKNVPEAFSQVLEEIYRLETELGHLPQKWKVLWDKLEIPSTDSLVRHSSFNTQLVRYHGRLLHKRSTLEILLRGKIEGATEMSYAYSHPHRFEKYNYTTPTSCDACPNVFWGPFKTGVRCVDCGYSCHEKCAENVPKNCTKYKAIEGNQTQTLTRSGHTNSVNSNVTTLQASSHQYYEQFSSNVAENRTHEGYLYKRGALLKGWKQRWFVLDSIKHQLRYYDAVEDSHCKGYIDLGEVVSVISATPGPGTPKKADEKAFFDLRTCRRTYNFCANDASTAQEWIDKIQACLQ</sequence>
<evidence type="ECO:0000259" key="8">
    <source>
        <dbReference type="PROSITE" id="PS50211"/>
    </source>
</evidence>
<dbReference type="SMART" id="SM00800">
    <property type="entry name" value="uDENN"/>
    <property type="match status" value="1"/>
</dbReference>
<dbReference type="InterPro" id="IPR043153">
    <property type="entry name" value="DENN_C"/>
</dbReference>
<dbReference type="GO" id="GO:0005737">
    <property type="term" value="C:cytoplasm"/>
    <property type="evidence" value="ECO:0007669"/>
    <property type="project" value="TreeGrafter"/>
</dbReference>
<dbReference type="Pfam" id="PF06602">
    <property type="entry name" value="Myotub-related"/>
    <property type="match status" value="1"/>
</dbReference>
<keyword evidence="12" id="KW-1185">Reference proteome</keyword>
<evidence type="ECO:0000259" key="7">
    <source>
        <dbReference type="PROSITE" id="PS50081"/>
    </source>
</evidence>
<dbReference type="EnsemblMetazoa" id="PHUM006440-RA">
    <property type="protein sequence ID" value="PHUM006440-PA"/>
    <property type="gene ID" value="PHUM006440"/>
</dbReference>
<dbReference type="STRING" id="121224.E0V997"/>
<proteinExistence type="inferred from homology"/>
<dbReference type="InterPro" id="IPR004182">
    <property type="entry name" value="GRAM"/>
</dbReference>
<keyword evidence="3" id="KW-0479">Metal-binding</keyword>
<dbReference type="CDD" id="cd13208">
    <property type="entry name" value="PH-GRAM_MTMR5_MTMR13"/>
    <property type="match status" value="1"/>
</dbReference>
<evidence type="ECO:0000259" key="6">
    <source>
        <dbReference type="PROSITE" id="PS50003"/>
    </source>
</evidence>
<dbReference type="PROSITE" id="PS50003">
    <property type="entry name" value="PH_DOMAIN"/>
    <property type="match status" value="1"/>
</dbReference>
<dbReference type="GO" id="GO:0005085">
    <property type="term" value="F:guanyl-nucleotide exchange factor activity"/>
    <property type="evidence" value="ECO:0007669"/>
    <property type="project" value="TreeGrafter"/>
</dbReference>
<dbReference type="FunFam" id="3.40.50.11500:FF:000006">
    <property type="entry name" value="SET binding factor 2"/>
    <property type="match status" value="1"/>
</dbReference>
<dbReference type="Proteomes" id="UP000009046">
    <property type="component" value="Unassembled WGS sequence"/>
</dbReference>
<dbReference type="InterPro" id="IPR037516">
    <property type="entry name" value="Tripartite_DENN"/>
</dbReference>
<dbReference type="GO" id="GO:0016020">
    <property type="term" value="C:membrane"/>
    <property type="evidence" value="ECO:0007669"/>
    <property type="project" value="TreeGrafter"/>
</dbReference>
<feature type="compositionally biased region" description="Polar residues" evidence="5">
    <location>
        <begin position="1325"/>
        <end position="1334"/>
    </location>
</feature>
<dbReference type="EMBL" id="AAZO01000078">
    <property type="status" value="NOT_ANNOTATED_CDS"/>
    <property type="molecule type" value="Genomic_DNA"/>
</dbReference>
<dbReference type="PROSITE" id="PS50081">
    <property type="entry name" value="ZF_DAG_PE_2"/>
    <property type="match status" value="1"/>
</dbReference>
<dbReference type="InterPro" id="IPR001849">
    <property type="entry name" value="PH_domain"/>
</dbReference>
<organism>
    <name type="scientific">Pediculus humanus subsp. corporis</name>
    <name type="common">Body louse</name>
    <dbReference type="NCBI Taxonomy" id="121224"/>
    <lineage>
        <taxon>Eukaryota</taxon>
        <taxon>Metazoa</taxon>
        <taxon>Ecdysozoa</taxon>
        <taxon>Arthropoda</taxon>
        <taxon>Hexapoda</taxon>
        <taxon>Insecta</taxon>
        <taxon>Pterygota</taxon>
        <taxon>Neoptera</taxon>
        <taxon>Paraneoptera</taxon>
        <taxon>Psocodea</taxon>
        <taxon>Troctomorpha</taxon>
        <taxon>Phthiraptera</taxon>
        <taxon>Anoplura</taxon>
        <taxon>Pediculidae</taxon>
        <taxon>Pediculus</taxon>
    </lineage>
</organism>
<dbReference type="InParanoid" id="E0V997"/>
<dbReference type="CDD" id="cd01235">
    <property type="entry name" value="PH_Sbf1_hMTMR5"/>
    <property type="match status" value="1"/>
</dbReference>
<dbReference type="SUPFAM" id="SSF50729">
    <property type="entry name" value="PH domain-like"/>
    <property type="match status" value="2"/>
</dbReference>